<evidence type="ECO:0000313" key="1">
    <source>
        <dbReference type="EMBL" id="GGE91199.1"/>
    </source>
</evidence>
<proteinExistence type="predicted"/>
<accession>A0A1M7ASN1</accession>
<name>A0A1M7ASN1_9FLAO</name>
<dbReference type="Proteomes" id="UP000650994">
    <property type="component" value="Unassembled WGS sequence"/>
</dbReference>
<reference evidence="2" key="3">
    <citation type="submission" date="2016-11" db="EMBL/GenBank/DDBJ databases">
        <authorList>
            <person name="Jaros S."/>
            <person name="Januszkiewicz K."/>
            <person name="Wedrychowicz H."/>
        </authorList>
    </citation>
    <scope>NUCLEOTIDE SEQUENCE [LARGE SCALE GENOMIC DNA]</scope>
    <source>
        <strain evidence="2">DSM 27989</strain>
    </source>
</reference>
<dbReference type="AlphaFoldDB" id="A0A1M7ASN1"/>
<protein>
    <recommendedName>
        <fullName evidence="5">YopX protein</fullName>
    </recommendedName>
</protein>
<keyword evidence="4" id="KW-1185">Reference proteome</keyword>
<organism evidence="2 3">
    <name type="scientific">Chishuiella changwenlii</name>
    <dbReference type="NCBI Taxonomy" id="1434701"/>
    <lineage>
        <taxon>Bacteria</taxon>
        <taxon>Pseudomonadati</taxon>
        <taxon>Bacteroidota</taxon>
        <taxon>Flavobacteriia</taxon>
        <taxon>Flavobacteriales</taxon>
        <taxon>Weeksellaceae</taxon>
        <taxon>Chishuiella</taxon>
    </lineage>
</organism>
<reference evidence="1" key="5">
    <citation type="submission" date="2024-05" db="EMBL/GenBank/DDBJ databases">
        <authorList>
            <person name="Sun Q."/>
            <person name="Zhou Y."/>
        </authorList>
    </citation>
    <scope>NUCLEOTIDE SEQUENCE</scope>
    <source>
        <strain evidence="1">CGMCC 1.12707</strain>
    </source>
</reference>
<dbReference type="RefSeq" id="WP_072933118.1">
    <property type="nucleotide sequence ID" value="NZ_BMFL01000003.1"/>
</dbReference>
<sequence>MKTIQYYRLRNNNKVEGFAKEVDDTTYFKAYNEFSWHENPILFDTIDVGLKVLDKRNRRLYTNDIVLYKLLSKPSLRKGFVAYEPLRRDFGIIDLETYHFTPFFADELALFENDRLEVISHLFTTKEKSN</sequence>
<gene>
    <name evidence="1" type="ORF">GCM10010984_06170</name>
    <name evidence="2" type="ORF">SAMN05443634_109146</name>
</gene>
<reference evidence="4" key="4">
    <citation type="journal article" date="2019" name="Int. J. Syst. Evol. Microbiol.">
        <title>The Global Catalogue of Microorganisms (GCM) 10K type strain sequencing project: providing services to taxonomists for standard genome sequencing and annotation.</title>
        <authorList>
            <consortium name="The Broad Institute Genomics Platform"/>
            <consortium name="The Broad Institute Genome Sequencing Center for Infectious Disease"/>
            <person name="Wu L."/>
            <person name="Ma J."/>
        </authorList>
    </citation>
    <scope>NUCLEOTIDE SEQUENCE [LARGE SCALE GENOMIC DNA]</scope>
    <source>
        <strain evidence="4">CGMCC 1.12707</strain>
    </source>
</reference>
<reference evidence="1" key="1">
    <citation type="journal article" date="2014" name="Int. J. Syst. Evol. Microbiol.">
        <title>Complete genome of a new Firmicutes species belonging to the dominant human colonic microbiota ('Ruminococcus bicirculans') reveals two chromosomes and a selective capacity to utilize plant glucans.</title>
        <authorList>
            <consortium name="NISC Comparative Sequencing Program"/>
            <person name="Wegmann U."/>
            <person name="Louis P."/>
            <person name="Goesmann A."/>
            <person name="Henrissat B."/>
            <person name="Duncan S.H."/>
            <person name="Flint H.J."/>
        </authorList>
    </citation>
    <scope>NUCLEOTIDE SEQUENCE</scope>
    <source>
        <strain evidence="1">CGMCC 1.12707</strain>
    </source>
</reference>
<evidence type="ECO:0000313" key="3">
    <source>
        <dbReference type="Proteomes" id="UP000184120"/>
    </source>
</evidence>
<evidence type="ECO:0000313" key="4">
    <source>
        <dbReference type="Proteomes" id="UP000650994"/>
    </source>
</evidence>
<evidence type="ECO:0008006" key="5">
    <source>
        <dbReference type="Google" id="ProtNLM"/>
    </source>
</evidence>
<dbReference type="OrthoDB" id="1467330at2"/>
<dbReference type="EMBL" id="BMFL01000003">
    <property type="protein sequence ID" value="GGE91199.1"/>
    <property type="molecule type" value="Genomic_DNA"/>
</dbReference>
<evidence type="ECO:0000313" key="2">
    <source>
        <dbReference type="EMBL" id="SHL45772.1"/>
    </source>
</evidence>
<dbReference type="Proteomes" id="UP000184120">
    <property type="component" value="Unassembled WGS sequence"/>
</dbReference>
<reference evidence="3" key="2">
    <citation type="submission" date="2016-11" db="EMBL/GenBank/DDBJ databases">
        <authorList>
            <person name="Varghese N."/>
            <person name="Submissions S."/>
        </authorList>
    </citation>
    <scope>NUCLEOTIDE SEQUENCE [LARGE SCALE GENOMIC DNA]</scope>
    <source>
        <strain evidence="3">DSM 27989</strain>
    </source>
</reference>
<dbReference type="EMBL" id="FRBH01000009">
    <property type="protein sequence ID" value="SHL45772.1"/>
    <property type="molecule type" value="Genomic_DNA"/>
</dbReference>
<dbReference type="STRING" id="1434701.SAMN05443634_109146"/>